<proteinExistence type="predicted"/>
<dbReference type="RefSeq" id="WP_130154380.1">
    <property type="nucleotide sequence ID" value="NZ_SCFB01000010.1"/>
</dbReference>
<dbReference type="GO" id="GO:0016567">
    <property type="term" value="P:protein ubiquitination"/>
    <property type="evidence" value="ECO:0007669"/>
    <property type="project" value="InterPro"/>
</dbReference>
<feature type="signal peptide" evidence="1">
    <location>
        <begin position="1"/>
        <end position="23"/>
    </location>
</feature>
<protein>
    <submittedName>
        <fullName evidence="3">U-box domain-containing protein</fullName>
    </submittedName>
</protein>
<dbReference type="Gene3D" id="3.30.40.10">
    <property type="entry name" value="Zinc/RING finger domain, C3HC4 (zinc finger)"/>
    <property type="match status" value="1"/>
</dbReference>
<comment type="caution">
    <text evidence="3">The sequence shown here is derived from an EMBL/GenBank/DDBJ whole genome shotgun (WGS) entry which is preliminary data.</text>
</comment>
<dbReference type="InterPro" id="IPR003613">
    <property type="entry name" value="Ubox_domain"/>
</dbReference>
<reference evidence="3 4" key="1">
    <citation type="submission" date="2018-10" db="EMBL/GenBank/DDBJ databases">
        <title>An updated phylogeny of the Alphaproteobacteria reveals that the parasitic Rickettsiales and Holosporales have independent origins.</title>
        <authorList>
            <person name="Munoz-Gomez S.A."/>
            <person name="Hess S."/>
            <person name="Burger G."/>
            <person name="Lang B.F."/>
            <person name="Susko E."/>
            <person name="Slamovits C.H."/>
            <person name="Roger A.J."/>
        </authorList>
    </citation>
    <scope>NUCLEOTIDE SEQUENCE [LARGE SCALE GENOMIC DNA]</scope>
    <source>
        <strain evidence="3">HOLO01</strain>
    </source>
</reference>
<dbReference type="AlphaFoldDB" id="A0A4Q7DHA7"/>
<evidence type="ECO:0000256" key="1">
    <source>
        <dbReference type="SAM" id="SignalP"/>
    </source>
</evidence>
<dbReference type="SUPFAM" id="SSF57850">
    <property type="entry name" value="RING/U-box"/>
    <property type="match status" value="1"/>
</dbReference>
<dbReference type="PROSITE" id="PS51698">
    <property type="entry name" value="U_BOX"/>
    <property type="match status" value="1"/>
</dbReference>
<dbReference type="Proteomes" id="UP000293550">
    <property type="component" value="Unassembled WGS sequence"/>
</dbReference>
<dbReference type="GO" id="GO:0004842">
    <property type="term" value="F:ubiquitin-protein transferase activity"/>
    <property type="evidence" value="ECO:0007669"/>
    <property type="project" value="InterPro"/>
</dbReference>
<dbReference type="InterPro" id="IPR013083">
    <property type="entry name" value="Znf_RING/FYVE/PHD"/>
</dbReference>
<keyword evidence="4" id="KW-1185">Reference proteome</keyword>
<dbReference type="EMBL" id="SCFB01000010">
    <property type="protein sequence ID" value="RZI45519.1"/>
    <property type="molecule type" value="Genomic_DNA"/>
</dbReference>
<dbReference type="OrthoDB" id="8483828at2"/>
<dbReference type="Pfam" id="PF04564">
    <property type="entry name" value="U-box"/>
    <property type="match status" value="1"/>
</dbReference>
<gene>
    <name evidence="3" type="ORF">EQU50_06810</name>
</gene>
<dbReference type="PANTHER" id="PTHR46573">
    <property type="entry name" value="WD REPEAT, SAM AND U-BOX DOMAIN-CONTAINING PROTEIN 1"/>
    <property type="match status" value="1"/>
</dbReference>
<evidence type="ECO:0000313" key="4">
    <source>
        <dbReference type="Proteomes" id="UP000293550"/>
    </source>
</evidence>
<feature type="domain" description="U-box" evidence="2">
    <location>
        <begin position="45"/>
        <end position="120"/>
    </location>
</feature>
<accession>A0A4Q7DHA7</accession>
<keyword evidence="1" id="KW-0732">Signal</keyword>
<dbReference type="PANTHER" id="PTHR46573:SF1">
    <property type="entry name" value="WD REPEAT, SAM AND U-BOX DOMAIN-CONTAINING PROTEIN 1"/>
    <property type="match status" value="1"/>
</dbReference>
<dbReference type="CDD" id="cd16655">
    <property type="entry name" value="RING-Ubox_WDSUB1-like"/>
    <property type="match status" value="1"/>
</dbReference>
<evidence type="ECO:0000313" key="3">
    <source>
        <dbReference type="EMBL" id="RZI45519.1"/>
    </source>
</evidence>
<name>A0A4Q7DHA7_9PROT</name>
<dbReference type="InterPro" id="IPR052085">
    <property type="entry name" value="WD-SAM-U-box"/>
</dbReference>
<feature type="chain" id="PRO_5020281667" evidence="1">
    <location>
        <begin position="24"/>
        <end position="341"/>
    </location>
</feature>
<dbReference type="SMART" id="SM00504">
    <property type="entry name" value="Ubox"/>
    <property type="match status" value="1"/>
</dbReference>
<evidence type="ECO:0000259" key="2">
    <source>
        <dbReference type="PROSITE" id="PS51698"/>
    </source>
</evidence>
<organism evidence="3 4">
    <name type="scientific">Candidatus Finniella inopinata</name>
    <dbReference type="NCBI Taxonomy" id="1696036"/>
    <lineage>
        <taxon>Bacteria</taxon>
        <taxon>Pseudomonadati</taxon>
        <taxon>Pseudomonadota</taxon>
        <taxon>Alphaproteobacteria</taxon>
        <taxon>Holosporales</taxon>
        <taxon>Candidatus Paracaedibacteraceae</taxon>
        <taxon>Candidatus Finniella</taxon>
    </lineage>
</organism>
<sequence>MKKITRYCLLTCAFVLMSHTCMAAASSSAAAEMPASAVSDDAGRPRRPACLCPITSKVMRDPVVASDGHTYERAAIVKLIGSSRDPKSPLTGLPFTSKDVFDNLALKRIIEEFNPRIQGEPSALEPLRTSPSAAAVENGKGEKDEEKAKISVVTHRPIPAIAHGYEEVYQRLLKGQLVYRPNKGSDIGMIVLPFASLENPLDGTFNLSQCGDAGQYLSIATGYRQGKKAENANKVEIWIAPRFVIDMAPATTAGHFKSIIREWPVRAPIGLFWTWGGADSLNIMDYSVFNSFEQLASETLNEKHKVANSTHETTGESLLHSLVYSWRCPKEEIFGHFQVSF</sequence>